<dbReference type="EnsemblMetazoa" id="ACHR005328-RA">
    <property type="protein sequence ID" value="ACHR005328-PA"/>
    <property type="gene ID" value="ACHR005328"/>
</dbReference>
<evidence type="ECO:0000313" key="22">
    <source>
        <dbReference type="Proteomes" id="UP000075881"/>
    </source>
</evidence>
<dbReference type="PANTHER" id="PTHR12944:SF2">
    <property type="entry name" value="O-PHOSPHOSERYL-TRNA(SEC) SELENIUM TRANSFERASE"/>
    <property type="match status" value="1"/>
</dbReference>
<dbReference type="InterPro" id="IPR008829">
    <property type="entry name" value="SepSecS/SepCysS"/>
</dbReference>
<comment type="catalytic activity">
    <reaction evidence="17 18">
        <text>O-phospho-L-seryl-tRNA(Sec) + selenophosphate + H2O = L-selenocysteinyl-tRNA(Sec) + 2 phosphate</text>
        <dbReference type="Rhea" id="RHEA:25041"/>
        <dbReference type="Rhea" id="RHEA-COMP:9743"/>
        <dbReference type="Rhea" id="RHEA-COMP:9947"/>
        <dbReference type="ChEBI" id="CHEBI:15377"/>
        <dbReference type="ChEBI" id="CHEBI:16144"/>
        <dbReference type="ChEBI" id="CHEBI:43474"/>
        <dbReference type="ChEBI" id="CHEBI:78551"/>
        <dbReference type="ChEBI" id="CHEBI:78573"/>
        <dbReference type="EC" id="2.9.1.2"/>
    </reaction>
</comment>
<dbReference type="SUPFAM" id="SSF53383">
    <property type="entry name" value="PLP-dependent transferases"/>
    <property type="match status" value="1"/>
</dbReference>
<dbReference type="Pfam" id="PF05889">
    <property type="entry name" value="SepSecS"/>
    <property type="match status" value="1"/>
</dbReference>
<keyword evidence="10 18" id="KW-0663">Pyridoxal phosphate</keyword>
<dbReference type="GO" id="GO:0001717">
    <property type="term" value="P:conversion of seryl-tRNAsec to selenocys-tRNAsec"/>
    <property type="evidence" value="ECO:0007669"/>
    <property type="project" value="UniProtKB-UniRule"/>
</dbReference>
<proteinExistence type="inferred from homology"/>
<comment type="subunit">
    <text evidence="13">Homotetramer formed by a catalytic dimer and a non-catalytic dimer serving as a binding platform that orients tRNASec for catalysis. Each tetramer binds the CCA ends of two tRNAs which point to the active sites of the catalytic dimer.</text>
</comment>
<evidence type="ECO:0000256" key="19">
    <source>
        <dbReference type="PIRSR" id="PIRSR017689-1"/>
    </source>
</evidence>
<dbReference type="Gene3D" id="3.40.640.10">
    <property type="entry name" value="Type I PLP-dependent aspartate aminotransferase-like (Major domain)"/>
    <property type="match status" value="1"/>
</dbReference>
<evidence type="ECO:0000256" key="11">
    <source>
        <dbReference type="ARBA" id="ARBA00022917"/>
    </source>
</evidence>
<evidence type="ECO:0000256" key="20">
    <source>
        <dbReference type="PIRSR" id="PIRSR017689-50"/>
    </source>
</evidence>
<keyword evidence="8 18" id="KW-0808">Transferase</keyword>
<evidence type="ECO:0000256" key="15">
    <source>
        <dbReference type="ARBA" id="ARBA00032048"/>
    </source>
</evidence>
<keyword evidence="12 18" id="KW-0711">Selenium</keyword>
<dbReference type="GO" id="GO:0001514">
    <property type="term" value="P:selenocysteine incorporation"/>
    <property type="evidence" value="ECO:0007669"/>
    <property type="project" value="TreeGrafter"/>
</dbReference>
<comment type="similarity">
    <text evidence="4 18">Belongs to the SepSecS family.</text>
</comment>
<keyword evidence="22" id="KW-1185">Reference proteome</keyword>
<comment type="function">
    <text evidence="2 18">Converts O-phosphoseryl-tRNA(Sec) to selenocysteinyl-tRNA(Sec) required for selenoprotein biosynthesis.</text>
</comment>
<evidence type="ECO:0000256" key="8">
    <source>
        <dbReference type="ARBA" id="ARBA00022679"/>
    </source>
</evidence>
<evidence type="ECO:0000256" key="14">
    <source>
        <dbReference type="ARBA" id="ARBA00030669"/>
    </source>
</evidence>
<comment type="pathway">
    <text evidence="3 18">Aminoacyl-tRNA biosynthesis; selenocysteinyl-tRNA(Sec) biosynthesis; selenocysteinyl-tRNA(Sec) from L-seryl-tRNA(Sec) (archaeal/eukaryal route): step 2/2.</text>
</comment>
<dbReference type="InterPro" id="IPR015424">
    <property type="entry name" value="PyrdxlP-dep_Trfase"/>
</dbReference>
<keyword evidence="11 18" id="KW-0648">Protein biosynthesis</keyword>
<keyword evidence="7 18" id="KW-0820">tRNA-binding</keyword>
<feature type="binding site" evidence="19">
    <location>
        <position position="409"/>
    </location>
    <ligand>
        <name>tRNA</name>
        <dbReference type="ChEBI" id="CHEBI:17843"/>
    </ligand>
</feature>
<evidence type="ECO:0000256" key="4">
    <source>
        <dbReference type="ARBA" id="ARBA00007037"/>
    </source>
</evidence>
<evidence type="ECO:0000256" key="1">
    <source>
        <dbReference type="ARBA" id="ARBA00001933"/>
    </source>
</evidence>
<feature type="modified residue" description="N6-(pyridoxal phosphate)lysine" evidence="20">
    <location>
        <position position="297"/>
    </location>
</feature>
<accession>A0A182K3J3</accession>
<evidence type="ECO:0000256" key="9">
    <source>
        <dbReference type="ARBA" id="ARBA00022884"/>
    </source>
</evidence>
<dbReference type="UniPathway" id="UPA00906">
    <property type="reaction ID" value="UER00898"/>
</dbReference>
<comment type="subcellular location">
    <subcellularLocation>
        <location evidence="18">Cytoplasm</location>
    </subcellularLocation>
</comment>
<feature type="binding site" evidence="19">
    <location>
        <position position="76"/>
    </location>
    <ligand>
        <name>pyridoxal 5'-phosphate</name>
        <dbReference type="ChEBI" id="CHEBI:597326"/>
    </ligand>
</feature>
<dbReference type="NCBIfam" id="TIGR03531">
    <property type="entry name" value="selenium_SpcS"/>
    <property type="match status" value="1"/>
</dbReference>
<dbReference type="GO" id="GO:0098621">
    <property type="term" value="F:O-phosphoseryl-tRNA(Sec) selenium transferase activity"/>
    <property type="evidence" value="ECO:0007669"/>
    <property type="project" value="UniProtKB-EC"/>
</dbReference>
<feature type="binding site" evidence="19">
    <location>
        <position position="98"/>
    </location>
    <ligand>
        <name>substrate</name>
    </ligand>
</feature>
<keyword evidence="18" id="KW-0963">Cytoplasm</keyword>
<dbReference type="InterPro" id="IPR019872">
    <property type="entry name" value="Sec-tRNA_Se_transferase"/>
</dbReference>
<feature type="site" description="May act as a substrate filter by repelling compounds with a negatively charged alpha-carboxylate" evidence="20">
    <location>
        <position position="75"/>
    </location>
</feature>
<reference evidence="21" key="2">
    <citation type="submission" date="2020-05" db="UniProtKB">
        <authorList>
            <consortium name="EnsemblMetazoa"/>
        </authorList>
    </citation>
    <scope>IDENTIFICATION</scope>
    <source>
        <strain evidence="21">ACHKN1017</strain>
    </source>
</reference>
<protein>
    <recommendedName>
        <fullName evidence="6 18">O-phosphoseryl-tRNA(Sec) selenium transferase</fullName>
        <ecNumber evidence="5 18">2.9.1.2</ecNumber>
    </recommendedName>
    <alternativeName>
        <fullName evidence="14 18">Selenocysteine synthase</fullName>
    </alternativeName>
    <alternativeName>
        <fullName evidence="15 18">Selenocysteinyl-tRNA(Sec) synthase</fullName>
    </alternativeName>
    <alternativeName>
        <fullName evidence="16 18">Sep-tRNA:Sec-tRNA synthase</fullName>
    </alternativeName>
</protein>
<dbReference type="PANTHER" id="PTHR12944">
    <property type="entry name" value="SOLUBLE LIVER ANTIGEN/LIVER PANCREAS ANTIGEN"/>
    <property type="match status" value="1"/>
</dbReference>
<evidence type="ECO:0000256" key="2">
    <source>
        <dbReference type="ARBA" id="ARBA00002552"/>
    </source>
</evidence>
<evidence type="ECO:0000256" key="13">
    <source>
        <dbReference type="ARBA" id="ARBA00026053"/>
    </source>
</evidence>
<evidence type="ECO:0000256" key="18">
    <source>
        <dbReference type="PIRNR" id="PIRNR017689"/>
    </source>
</evidence>
<dbReference type="GO" id="GO:0000049">
    <property type="term" value="F:tRNA binding"/>
    <property type="evidence" value="ECO:0007669"/>
    <property type="project" value="UniProtKB-UniRule"/>
</dbReference>
<organism evidence="21 22">
    <name type="scientific">Anopheles christyi</name>
    <dbReference type="NCBI Taxonomy" id="43041"/>
    <lineage>
        <taxon>Eukaryota</taxon>
        <taxon>Metazoa</taxon>
        <taxon>Ecdysozoa</taxon>
        <taxon>Arthropoda</taxon>
        <taxon>Hexapoda</taxon>
        <taxon>Insecta</taxon>
        <taxon>Pterygota</taxon>
        <taxon>Neoptera</taxon>
        <taxon>Endopterygota</taxon>
        <taxon>Diptera</taxon>
        <taxon>Nematocera</taxon>
        <taxon>Culicoidea</taxon>
        <taxon>Culicidae</taxon>
        <taxon>Anophelinae</taxon>
        <taxon>Anopheles</taxon>
    </lineage>
</organism>
<feature type="binding site" evidence="19">
    <location>
        <position position="284"/>
    </location>
    <ligand>
        <name>tRNA</name>
        <dbReference type="ChEBI" id="CHEBI:17843"/>
    </ligand>
</feature>
<evidence type="ECO:0000256" key="3">
    <source>
        <dbReference type="ARBA" id="ARBA00004822"/>
    </source>
</evidence>
<dbReference type="PIRSF" id="PIRSF017689">
    <property type="entry name" value="SepSecS"/>
    <property type="match status" value="1"/>
</dbReference>
<keyword evidence="9 18" id="KW-0694">RNA-binding</keyword>
<dbReference type="InterPro" id="IPR015421">
    <property type="entry name" value="PyrdxlP-dep_Trfase_major"/>
</dbReference>
<feature type="binding site" evidence="19">
    <location>
        <position position="106"/>
    </location>
    <ligand>
        <name>substrate</name>
    </ligand>
</feature>
<dbReference type="VEuPathDB" id="VectorBase:ACHR005328"/>
<evidence type="ECO:0000313" key="21">
    <source>
        <dbReference type="EnsemblMetazoa" id="ACHR005328-PA"/>
    </source>
</evidence>
<name>A0A182K3J3_9DIPT</name>
<evidence type="ECO:0000256" key="5">
    <source>
        <dbReference type="ARBA" id="ARBA00012464"/>
    </source>
</evidence>
<evidence type="ECO:0000256" key="7">
    <source>
        <dbReference type="ARBA" id="ARBA00022555"/>
    </source>
</evidence>
<evidence type="ECO:0000256" key="17">
    <source>
        <dbReference type="ARBA" id="ARBA00048808"/>
    </source>
</evidence>
<comment type="cofactor">
    <cofactor evidence="1 18 20">
        <name>pyridoxal 5'-phosphate</name>
        <dbReference type="ChEBI" id="CHEBI:597326"/>
    </cofactor>
</comment>
<dbReference type="GO" id="GO:0005737">
    <property type="term" value="C:cytoplasm"/>
    <property type="evidence" value="ECO:0007669"/>
    <property type="project" value="UniProtKB-SubCell"/>
</dbReference>
<evidence type="ECO:0000256" key="6">
    <source>
        <dbReference type="ARBA" id="ARBA00021963"/>
    </source>
</evidence>
<dbReference type="EC" id="2.9.1.2" evidence="5 18"/>
<dbReference type="Proteomes" id="UP000075881">
    <property type="component" value="Unassembled WGS sequence"/>
</dbReference>
<reference evidence="22" key="1">
    <citation type="submission" date="2013-03" db="EMBL/GenBank/DDBJ databases">
        <title>The Genome Sequence of Anopheles christyi ACHKN1017.</title>
        <authorList>
            <consortium name="The Broad Institute Genomics Platform"/>
            <person name="Neafsey D.E."/>
            <person name="Besansky N."/>
            <person name="Walker B."/>
            <person name="Young S.K."/>
            <person name="Zeng Q."/>
            <person name="Gargeya S."/>
            <person name="Fitzgerald M."/>
            <person name="Haas B."/>
            <person name="Abouelleil A."/>
            <person name="Allen A.W."/>
            <person name="Alvarado L."/>
            <person name="Arachchi H.M."/>
            <person name="Berlin A.M."/>
            <person name="Chapman S.B."/>
            <person name="Gainer-Dewar J."/>
            <person name="Goldberg J."/>
            <person name="Griggs A."/>
            <person name="Gujja S."/>
            <person name="Hansen M."/>
            <person name="Howarth C."/>
            <person name="Imamovic A."/>
            <person name="Ireland A."/>
            <person name="Larimer J."/>
            <person name="McCowan C."/>
            <person name="Murphy C."/>
            <person name="Pearson M."/>
            <person name="Poon T.W."/>
            <person name="Priest M."/>
            <person name="Roberts A."/>
            <person name="Saif S."/>
            <person name="Shea T."/>
            <person name="Sisk P."/>
            <person name="Sykes S."/>
            <person name="Wortman J."/>
            <person name="Nusbaum C."/>
            <person name="Birren B."/>
        </authorList>
    </citation>
    <scope>NUCLEOTIDE SEQUENCE [LARGE SCALE GENOMIC DNA]</scope>
    <source>
        <strain evidence="22">ACHKN1017</strain>
    </source>
</reference>
<evidence type="ECO:0000256" key="10">
    <source>
        <dbReference type="ARBA" id="ARBA00022898"/>
    </source>
</evidence>
<evidence type="ECO:0000256" key="12">
    <source>
        <dbReference type="ARBA" id="ARBA00023266"/>
    </source>
</evidence>
<sequence length="532" mass="57956">MNDTTLNSIAKCLVPENYLSLANDARAERDKHIKLLLEQRKLPFSGWCESMIEYCVSELALLDSNNFPTRCGVGEREGRVICDLVRRRHYNFSHGIGRSGNLTDAQPKAAGSTIMANLTNSLVRDLIRSIGIPTCAKAIVVPLATGMTMMLTLRAIHSTRATSRYVLWFRVDQQSCFKSILAAGFTPIIIDSLLAPECSVPEQSQDANTTFATNLPEFVSKINQLGADAICCVLSTTSCFAPRSSDDVIEVAKVCKAHNIPHVVNNAYGLQSSYYCHQLNQASRTGRIDAFIQSTDKNLLVPVGGAIVAGFSADTVDAVARLYPGRASGTQHLDVLMTLLSLGRNGYEKLLKERKQAYDKLLEGLTNLAKANNECVLPCRNPVSIAISLVSFETSSCRLEMIGSMLQKRGVSGCRVVSTADSKTIDGNVFQGWGSHSSKASVPYLTASASLGIKPQDVENFLTKLDEVLTSAHERNALKLNKSARNNAHTKRMNCENTGMLGIWWGRGICLVGAATQRTQNVMPVTVGLFKN</sequence>
<feature type="binding site" evidence="19">
    <location>
        <position position="99"/>
    </location>
    <ligand>
        <name>substrate</name>
    </ligand>
</feature>
<dbReference type="AlphaFoldDB" id="A0A182K3J3"/>
<feature type="binding site" evidence="19">
    <location>
        <position position="326"/>
    </location>
    <ligand>
        <name>substrate</name>
    </ligand>
</feature>
<dbReference type="STRING" id="43041.A0A182K3J3"/>
<evidence type="ECO:0000256" key="16">
    <source>
        <dbReference type="ARBA" id="ARBA00032693"/>
    </source>
</evidence>